<evidence type="ECO:0000313" key="3">
    <source>
        <dbReference type="Proteomes" id="UP000239480"/>
    </source>
</evidence>
<comment type="caution">
    <text evidence="2">The sequence shown here is derived from an EMBL/GenBank/DDBJ whole genome shotgun (WGS) entry which is preliminary data.</text>
</comment>
<accession>A0A2T0RYX6</accession>
<keyword evidence="3" id="KW-1185">Reference proteome</keyword>
<sequence>MRLRRRGCCRLTITCGRWPERRRRISPSIPTQQRGRPSRTNPAKGSGTRPEYAGLVALVACNRVVAHALAEHSPPMGNRRRRRRLLASGPPPLACRSTSPHRTRKGSSAHGIADTVNGSSRPTALNPQRFLGIRIRGALAPIGYSPCQNSRKHCNPVVRPRQKGPSALAGAAAHSGPRGLRPRPPLSGHALLLPVRLAPPICRAEITAGKTGVSPRQIS</sequence>
<feature type="compositionally biased region" description="Polar residues" evidence="1">
    <location>
        <begin position="31"/>
        <end position="43"/>
    </location>
</feature>
<organism evidence="2 3">
    <name type="scientific">Aliiruegeria haliotis</name>
    <dbReference type="NCBI Taxonomy" id="1280846"/>
    <lineage>
        <taxon>Bacteria</taxon>
        <taxon>Pseudomonadati</taxon>
        <taxon>Pseudomonadota</taxon>
        <taxon>Alphaproteobacteria</taxon>
        <taxon>Rhodobacterales</taxon>
        <taxon>Roseobacteraceae</taxon>
        <taxon>Aliiruegeria</taxon>
    </lineage>
</organism>
<feature type="compositionally biased region" description="Polar residues" evidence="1">
    <location>
        <begin position="116"/>
        <end position="125"/>
    </location>
</feature>
<feature type="region of interest" description="Disordered" evidence="1">
    <location>
        <begin position="161"/>
        <end position="183"/>
    </location>
</feature>
<gene>
    <name evidence="2" type="ORF">CLV78_101484</name>
</gene>
<evidence type="ECO:0000313" key="2">
    <source>
        <dbReference type="EMBL" id="PRY26389.1"/>
    </source>
</evidence>
<proteinExistence type="predicted"/>
<feature type="region of interest" description="Disordered" evidence="1">
    <location>
        <begin position="22"/>
        <end position="49"/>
    </location>
</feature>
<evidence type="ECO:0000256" key="1">
    <source>
        <dbReference type="SAM" id="MobiDB-lite"/>
    </source>
</evidence>
<name>A0A2T0RYX6_9RHOB</name>
<dbReference type="EMBL" id="PVTD01000001">
    <property type="protein sequence ID" value="PRY26389.1"/>
    <property type="molecule type" value="Genomic_DNA"/>
</dbReference>
<feature type="region of interest" description="Disordered" evidence="1">
    <location>
        <begin position="87"/>
        <end position="125"/>
    </location>
</feature>
<protein>
    <submittedName>
        <fullName evidence="2">Uncharacterized protein</fullName>
    </submittedName>
</protein>
<dbReference type="Proteomes" id="UP000239480">
    <property type="component" value="Unassembled WGS sequence"/>
</dbReference>
<dbReference type="AlphaFoldDB" id="A0A2T0RYX6"/>
<reference evidence="2 3" key="1">
    <citation type="submission" date="2018-03" db="EMBL/GenBank/DDBJ databases">
        <title>Genomic Encyclopedia of Archaeal and Bacterial Type Strains, Phase II (KMG-II): from individual species to whole genera.</title>
        <authorList>
            <person name="Goeker M."/>
        </authorList>
    </citation>
    <scope>NUCLEOTIDE SEQUENCE [LARGE SCALE GENOMIC DNA]</scope>
    <source>
        <strain evidence="2 3">DSM 29328</strain>
    </source>
</reference>